<protein>
    <recommendedName>
        <fullName evidence="1">Endonuclease/exonuclease/phosphatase domain-containing protein</fullName>
    </recommendedName>
</protein>
<dbReference type="SUPFAM" id="SSF56219">
    <property type="entry name" value="DNase I-like"/>
    <property type="match status" value="1"/>
</dbReference>
<gene>
    <name evidence="2" type="ORF">KFK09_001794</name>
</gene>
<dbReference type="PANTHER" id="PTHR33710">
    <property type="entry name" value="BNAC02G09200D PROTEIN"/>
    <property type="match status" value="1"/>
</dbReference>
<feature type="domain" description="Endonuclease/exonuclease/phosphatase" evidence="1">
    <location>
        <begin position="8"/>
        <end position="228"/>
    </location>
</feature>
<evidence type="ECO:0000259" key="1">
    <source>
        <dbReference type="Pfam" id="PF03372"/>
    </source>
</evidence>
<dbReference type="OrthoDB" id="685803at2759"/>
<name>A0A8T3C8D5_DENNO</name>
<dbReference type="InterPro" id="IPR036691">
    <property type="entry name" value="Endo/exonu/phosph_ase_sf"/>
</dbReference>
<dbReference type="GO" id="GO:0003824">
    <property type="term" value="F:catalytic activity"/>
    <property type="evidence" value="ECO:0007669"/>
    <property type="project" value="InterPro"/>
</dbReference>
<dbReference type="InterPro" id="IPR005135">
    <property type="entry name" value="Endo/exonuclease/phosphatase"/>
</dbReference>
<comment type="caution">
    <text evidence="2">The sequence shown here is derived from an EMBL/GenBank/DDBJ whole genome shotgun (WGS) entry which is preliminary data.</text>
</comment>
<proteinExistence type="predicted"/>
<dbReference type="PANTHER" id="PTHR33710:SF71">
    <property type="entry name" value="ENDONUCLEASE_EXONUCLEASE_PHOSPHATASE DOMAIN-CONTAINING PROTEIN"/>
    <property type="match status" value="1"/>
</dbReference>
<organism evidence="2 3">
    <name type="scientific">Dendrobium nobile</name>
    <name type="common">Orchid</name>
    <dbReference type="NCBI Taxonomy" id="94219"/>
    <lineage>
        <taxon>Eukaryota</taxon>
        <taxon>Viridiplantae</taxon>
        <taxon>Streptophyta</taxon>
        <taxon>Embryophyta</taxon>
        <taxon>Tracheophyta</taxon>
        <taxon>Spermatophyta</taxon>
        <taxon>Magnoliopsida</taxon>
        <taxon>Liliopsida</taxon>
        <taxon>Asparagales</taxon>
        <taxon>Orchidaceae</taxon>
        <taxon>Epidendroideae</taxon>
        <taxon>Malaxideae</taxon>
        <taxon>Dendrobiinae</taxon>
        <taxon>Dendrobium</taxon>
    </lineage>
</organism>
<dbReference type="AlphaFoldDB" id="A0A8T3C8D5"/>
<dbReference type="Gene3D" id="3.60.10.10">
    <property type="entry name" value="Endonuclease/exonuclease/phosphatase"/>
    <property type="match status" value="1"/>
</dbReference>
<sequence>MHSSILFWRCRGARKRRASLYLKEVVKKHRVFFIGLLETKISYFDRKDVDHLIGSEWDFVQVPSEGLSGGILVLWKSNITGFQLLKASSHLIIGDLEVQNKGKWRIATIYGNKNVYRRRSLWESLGNYSSKEFNMVIGGDFNYILSKEDKRGGKRFKFPLGPKEMKNFLSNYDFHEIGYVGQKFTWCNNQNGVDRILERLDRCLLNSVALNTPNQFVVRNLARVASDHCPILLNLMKHHASKKVLRFEDIWASNKASVAVVKGI</sequence>
<accession>A0A8T3C8D5</accession>
<keyword evidence="3" id="KW-1185">Reference proteome</keyword>
<evidence type="ECO:0000313" key="3">
    <source>
        <dbReference type="Proteomes" id="UP000829196"/>
    </source>
</evidence>
<dbReference type="SMR" id="A0A8T3C8D5"/>
<evidence type="ECO:0000313" key="2">
    <source>
        <dbReference type="EMBL" id="KAI0529247.1"/>
    </source>
</evidence>
<dbReference type="Pfam" id="PF03372">
    <property type="entry name" value="Exo_endo_phos"/>
    <property type="match status" value="1"/>
</dbReference>
<reference evidence="2" key="1">
    <citation type="journal article" date="2022" name="Front. Genet.">
        <title>Chromosome-Scale Assembly of the Dendrobium nobile Genome Provides Insights Into the Molecular Mechanism of the Biosynthesis of the Medicinal Active Ingredient of Dendrobium.</title>
        <authorList>
            <person name="Xu Q."/>
            <person name="Niu S.-C."/>
            <person name="Li K.-L."/>
            <person name="Zheng P.-J."/>
            <person name="Zhang X.-J."/>
            <person name="Jia Y."/>
            <person name="Liu Y."/>
            <person name="Niu Y.-X."/>
            <person name="Yu L.-H."/>
            <person name="Chen D.-F."/>
            <person name="Zhang G.-Q."/>
        </authorList>
    </citation>
    <scope>NUCLEOTIDE SEQUENCE</scope>
    <source>
        <tissue evidence="2">Leaf</tissue>
    </source>
</reference>
<dbReference type="EMBL" id="JAGYWB010000002">
    <property type="protein sequence ID" value="KAI0529247.1"/>
    <property type="molecule type" value="Genomic_DNA"/>
</dbReference>
<dbReference type="Proteomes" id="UP000829196">
    <property type="component" value="Unassembled WGS sequence"/>
</dbReference>